<gene>
    <name evidence="1" type="ORF">MNB_SV-8-715</name>
</gene>
<evidence type="ECO:0000313" key="1">
    <source>
        <dbReference type="EMBL" id="SFV51343.1"/>
    </source>
</evidence>
<accession>A0A1W1BCY7</accession>
<sequence length="117" mass="13108">MKIIKGFKGRYFSLSAIAATANATTLHAQNSSFIQQHPQFASRESESESPPPLDVLLLEACTLDLRKNPVAKKACHCSIVFLQRTLQLFHQLRFFIKKLCPCRKTKSGLAPPLSFSF</sequence>
<dbReference type="EMBL" id="FPHD01000015">
    <property type="protein sequence ID" value="SFV51343.1"/>
    <property type="molecule type" value="Genomic_DNA"/>
</dbReference>
<organism evidence="1">
    <name type="scientific">hydrothermal vent metagenome</name>
    <dbReference type="NCBI Taxonomy" id="652676"/>
    <lineage>
        <taxon>unclassified sequences</taxon>
        <taxon>metagenomes</taxon>
        <taxon>ecological metagenomes</taxon>
    </lineage>
</organism>
<protein>
    <submittedName>
        <fullName evidence="1">Uncharacterized protein</fullName>
    </submittedName>
</protein>
<name>A0A1W1BCY7_9ZZZZ</name>
<reference evidence="1" key="1">
    <citation type="submission" date="2016-10" db="EMBL/GenBank/DDBJ databases">
        <authorList>
            <person name="de Groot N.N."/>
        </authorList>
    </citation>
    <scope>NUCLEOTIDE SEQUENCE</scope>
</reference>
<dbReference type="AlphaFoldDB" id="A0A1W1BCY7"/>
<proteinExistence type="predicted"/>